<dbReference type="GO" id="GO:0015627">
    <property type="term" value="C:type II protein secretion system complex"/>
    <property type="evidence" value="ECO:0007669"/>
    <property type="project" value="InterPro"/>
</dbReference>
<comment type="subcellular location">
    <subcellularLocation>
        <location evidence="1">Cell inner membrane</location>
    </subcellularLocation>
</comment>
<keyword evidence="4" id="KW-0813">Transport</keyword>
<dbReference type="EMBL" id="RRUE01000001">
    <property type="protein sequence ID" value="RRN45269.1"/>
    <property type="molecule type" value="Genomic_DNA"/>
</dbReference>
<dbReference type="AlphaFoldDB" id="A0A3R8NC60"/>
<feature type="region of interest" description="Disordered" evidence="11">
    <location>
        <begin position="1"/>
        <end position="20"/>
    </location>
</feature>
<evidence type="ECO:0000256" key="11">
    <source>
        <dbReference type="SAM" id="MobiDB-lite"/>
    </source>
</evidence>
<keyword evidence="12" id="KW-1133">Transmembrane helix</keyword>
<evidence type="ECO:0000256" key="4">
    <source>
        <dbReference type="ARBA" id="ARBA00022448"/>
    </source>
</evidence>
<evidence type="ECO:0000256" key="1">
    <source>
        <dbReference type="ARBA" id="ARBA00004533"/>
    </source>
</evidence>
<accession>A0A3R8NC60</accession>
<dbReference type="Proteomes" id="UP000270261">
    <property type="component" value="Unassembled WGS sequence"/>
</dbReference>
<dbReference type="GO" id="GO:0005886">
    <property type="term" value="C:plasma membrane"/>
    <property type="evidence" value="ECO:0007669"/>
    <property type="project" value="UniProtKB-SubCell"/>
</dbReference>
<reference evidence="13 14" key="1">
    <citation type="submission" date="2018-11" db="EMBL/GenBank/DDBJ databases">
        <title>Genome sequencing of Lautropia sp. KCOM 2505 (= ChDC F240).</title>
        <authorList>
            <person name="Kook J.-K."/>
            <person name="Park S.-N."/>
            <person name="Lim Y.K."/>
        </authorList>
    </citation>
    <scope>NUCLEOTIDE SEQUENCE [LARGE SCALE GENOMIC DNA]</scope>
    <source>
        <strain evidence="13 14">KCOM 2505</strain>
    </source>
</reference>
<dbReference type="GO" id="GO:0015628">
    <property type="term" value="P:protein secretion by the type II secretion system"/>
    <property type="evidence" value="ECO:0007669"/>
    <property type="project" value="InterPro"/>
</dbReference>
<keyword evidence="8" id="KW-0653">Protein transport</keyword>
<gene>
    <name evidence="13" type="ORF">EHV23_03285</name>
</gene>
<comment type="caution">
    <text evidence="13">The sequence shown here is derived from an EMBL/GenBank/DDBJ whole genome shotgun (WGS) entry which is preliminary data.</text>
</comment>
<evidence type="ECO:0000256" key="5">
    <source>
        <dbReference type="ARBA" id="ARBA00022475"/>
    </source>
</evidence>
<evidence type="ECO:0000256" key="3">
    <source>
        <dbReference type="ARBA" id="ARBA00021563"/>
    </source>
</evidence>
<evidence type="ECO:0000256" key="2">
    <source>
        <dbReference type="ARBA" id="ARBA00007208"/>
    </source>
</evidence>
<keyword evidence="5" id="KW-1003">Cell membrane</keyword>
<protein>
    <recommendedName>
        <fullName evidence="3">Type II secretion system protein N</fullName>
    </recommendedName>
    <alternativeName>
        <fullName evidence="10">General secretion pathway protein N</fullName>
    </alternativeName>
</protein>
<dbReference type="Pfam" id="PF01203">
    <property type="entry name" value="T2SSN"/>
    <property type="match status" value="1"/>
</dbReference>
<evidence type="ECO:0000256" key="10">
    <source>
        <dbReference type="ARBA" id="ARBA00030772"/>
    </source>
</evidence>
<name>A0A3R8NC60_9BURK</name>
<evidence type="ECO:0000256" key="6">
    <source>
        <dbReference type="ARBA" id="ARBA00022519"/>
    </source>
</evidence>
<proteinExistence type="inferred from homology"/>
<organism evidence="13 14">
    <name type="scientific">Lautropia dentalis</name>
    <dbReference type="NCBI Taxonomy" id="2490857"/>
    <lineage>
        <taxon>Bacteria</taxon>
        <taxon>Pseudomonadati</taxon>
        <taxon>Pseudomonadota</taxon>
        <taxon>Betaproteobacteria</taxon>
        <taxon>Burkholderiales</taxon>
        <taxon>Burkholderiaceae</taxon>
        <taxon>Lautropia</taxon>
    </lineage>
</organism>
<evidence type="ECO:0000256" key="9">
    <source>
        <dbReference type="ARBA" id="ARBA00023136"/>
    </source>
</evidence>
<evidence type="ECO:0000313" key="13">
    <source>
        <dbReference type="EMBL" id="RRN45269.1"/>
    </source>
</evidence>
<evidence type="ECO:0000313" key="14">
    <source>
        <dbReference type="Proteomes" id="UP000270261"/>
    </source>
</evidence>
<keyword evidence="7 12" id="KW-0812">Transmembrane</keyword>
<keyword evidence="6" id="KW-0997">Cell inner membrane</keyword>
<comment type="similarity">
    <text evidence="2">Belongs to the GSP N family.</text>
</comment>
<evidence type="ECO:0000256" key="7">
    <source>
        <dbReference type="ARBA" id="ARBA00022692"/>
    </source>
</evidence>
<sequence>MGPCAKPEPVSSTCPSPANRRGCSVVASPWRWHAVANDSRRSRNAKPAWFGPWSTGRIVLWVVLGLVTALVTTLILAPASMADWGLQVATKGRVRLADATGSIWNGQGKVVLVDVAAQATRDREKPNAVLPLPGVLVPGSIRWNIRVLPLLIGQIQVHARHDSMNQPLEISGSFARPRFSAGSIRLPNVNLARLGSPWSTVQPTASLALSWEPFEIVDGQARGVAAIELRDVASALTPVRPLGAYRLDIDGRQPETTLKMSSLEGPLRLSGEGVFNPSHGLRFTAWAEVDESEREKLQSLVRLLGRQDGARTMIKIGA</sequence>
<evidence type="ECO:0000256" key="8">
    <source>
        <dbReference type="ARBA" id="ARBA00022927"/>
    </source>
</evidence>
<evidence type="ECO:0000256" key="12">
    <source>
        <dbReference type="SAM" id="Phobius"/>
    </source>
</evidence>
<keyword evidence="9 12" id="KW-0472">Membrane</keyword>
<dbReference type="InterPro" id="IPR022792">
    <property type="entry name" value="T2SS_protein-GspN"/>
</dbReference>
<feature type="transmembrane region" description="Helical" evidence="12">
    <location>
        <begin position="58"/>
        <end position="77"/>
    </location>
</feature>
<keyword evidence="14" id="KW-1185">Reference proteome</keyword>